<feature type="transmembrane region" description="Helical" evidence="1">
    <location>
        <begin position="12"/>
        <end position="33"/>
    </location>
</feature>
<dbReference type="InterPro" id="IPR036938">
    <property type="entry name" value="PAP2/HPO_sf"/>
</dbReference>
<dbReference type="PANTHER" id="PTHR14969">
    <property type="entry name" value="SPHINGOSINE-1-PHOSPHATE PHOSPHOHYDROLASE"/>
    <property type="match status" value="1"/>
</dbReference>
<organism evidence="3 4">
    <name type="scientific">Limosilactobacillus panis DSM 6035</name>
    <dbReference type="NCBI Taxonomy" id="1423782"/>
    <lineage>
        <taxon>Bacteria</taxon>
        <taxon>Bacillati</taxon>
        <taxon>Bacillota</taxon>
        <taxon>Bacilli</taxon>
        <taxon>Lactobacillales</taxon>
        <taxon>Lactobacillaceae</taxon>
        <taxon>Limosilactobacillus</taxon>
    </lineage>
</organism>
<feature type="transmembrane region" description="Helical" evidence="1">
    <location>
        <begin position="133"/>
        <end position="153"/>
    </location>
</feature>
<keyword evidence="1" id="KW-0812">Transmembrane</keyword>
<dbReference type="STRING" id="1423782.FD32_GL000789"/>
<keyword evidence="4" id="KW-1185">Reference proteome</keyword>
<keyword evidence="1" id="KW-0472">Membrane</keyword>
<dbReference type="CDD" id="cd03392">
    <property type="entry name" value="PAP2_like_2"/>
    <property type="match status" value="1"/>
</dbReference>
<dbReference type="SUPFAM" id="SSF48317">
    <property type="entry name" value="Acid phosphatase/Vanadium-dependent haloperoxidase"/>
    <property type="match status" value="1"/>
</dbReference>
<protein>
    <recommendedName>
        <fullName evidence="2">Phosphatidic acid phosphatase type 2/haloperoxidase domain-containing protein</fullName>
    </recommendedName>
</protein>
<feature type="transmembrane region" description="Helical" evidence="1">
    <location>
        <begin position="92"/>
        <end position="113"/>
    </location>
</feature>
<dbReference type="RefSeq" id="WP_047768737.1">
    <property type="nucleotide sequence ID" value="NZ_AZGM01000121.1"/>
</dbReference>
<evidence type="ECO:0000313" key="4">
    <source>
        <dbReference type="Proteomes" id="UP000051412"/>
    </source>
</evidence>
<dbReference type="Proteomes" id="UP000051412">
    <property type="component" value="Unassembled WGS sequence"/>
</dbReference>
<evidence type="ECO:0000256" key="1">
    <source>
        <dbReference type="SAM" id="Phobius"/>
    </source>
</evidence>
<reference evidence="3 4" key="1">
    <citation type="journal article" date="2015" name="Genome Announc.">
        <title>Expanding the biotechnology potential of lactobacilli through comparative genomics of 213 strains and associated genera.</title>
        <authorList>
            <person name="Sun Z."/>
            <person name="Harris H.M."/>
            <person name="McCann A."/>
            <person name="Guo C."/>
            <person name="Argimon S."/>
            <person name="Zhang W."/>
            <person name="Yang X."/>
            <person name="Jeffery I.B."/>
            <person name="Cooney J.C."/>
            <person name="Kagawa T.F."/>
            <person name="Liu W."/>
            <person name="Song Y."/>
            <person name="Salvetti E."/>
            <person name="Wrobel A."/>
            <person name="Rasinkangas P."/>
            <person name="Parkhill J."/>
            <person name="Rea M.C."/>
            <person name="O'Sullivan O."/>
            <person name="Ritari J."/>
            <person name="Douillard F.P."/>
            <person name="Paul Ross R."/>
            <person name="Yang R."/>
            <person name="Briner A.E."/>
            <person name="Felis G.E."/>
            <person name="de Vos W.M."/>
            <person name="Barrangou R."/>
            <person name="Klaenhammer T.R."/>
            <person name="Caufield P.W."/>
            <person name="Cui Y."/>
            <person name="Zhang H."/>
            <person name="O'Toole P.W."/>
        </authorList>
    </citation>
    <scope>NUCLEOTIDE SEQUENCE [LARGE SCALE GENOMIC DNA]</scope>
    <source>
        <strain evidence="3 4">DSM 6035</strain>
    </source>
</reference>
<dbReference type="InterPro" id="IPR000326">
    <property type="entry name" value="PAP2/HPO"/>
</dbReference>
<gene>
    <name evidence="3" type="ORF">FD32_GL000789</name>
</gene>
<keyword evidence="1" id="KW-1133">Transmembrane helix</keyword>
<dbReference type="Gene3D" id="1.20.144.10">
    <property type="entry name" value="Phosphatidic acid phosphatase type 2/haloperoxidase"/>
    <property type="match status" value="1"/>
</dbReference>
<feature type="domain" description="Phosphatidic acid phosphatase type 2/haloperoxidase" evidence="2">
    <location>
        <begin position="92"/>
        <end position="203"/>
    </location>
</feature>
<name>A0A0R1X5S2_9LACO</name>
<proteinExistence type="predicted"/>
<dbReference type="SMART" id="SM00014">
    <property type="entry name" value="acidPPc"/>
    <property type="match status" value="1"/>
</dbReference>
<evidence type="ECO:0000313" key="3">
    <source>
        <dbReference type="EMBL" id="KRM25506.1"/>
    </source>
</evidence>
<accession>A0A0R1X5S2</accession>
<feature type="transmembrane region" description="Helical" evidence="1">
    <location>
        <begin position="188"/>
        <end position="209"/>
    </location>
</feature>
<dbReference type="Pfam" id="PF01569">
    <property type="entry name" value="PAP2"/>
    <property type="match status" value="1"/>
</dbReference>
<comment type="caution">
    <text evidence="3">The sequence shown here is derived from an EMBL/GenBank/DDBJ whole genome shotgun (WGS) entry which is preliminary data.</text>
</comment>
<feature type="transmembrane region" description="Helical" evidence="1">
    <location>
        <begin position="160"/>
        <end position="182"/>
    </location>
</feature>
<dbReference type="PATRIC" id="fig|1423782.4.peg.816"/>
<evidence type="ECO:0000259" key="2">
    <source>
        <dbReference type="SMART" id="SM00014"/>
    </source>
</evidence>
<sequence length="224" mass="25768">MFIKRDNHRWRRFAFSGGFFIILLLLIKFNSSVATMMDAVLQSLFTSQRLEGIGWFHALMTFLSFIASPKMDIIWVIIIAVFLWLRQCKIPAIWSVCTLIGGDFFGGVFKHIVKRARPSQHLPTDDGYSFPSGHTLGIFLIAAILLLVVLPLIQRQSVRTICQILLVFAIFFLAISRVYLYAHWPFDTIGAMLLAYAWLQVAEWLYVAWAPRLQRIPMLEDSII</sequence>
<dbReference type="PANTHER" id="PTHR14969:SF13">
    <property type="entry name" value="AT30094P"/>
    <property type="match status" value="1"/>
</dbReference>
<dbReference type="OrthoDB" id="9789113at2"/>
<feature type="transmembrane region" description="Helical" evidence="1">
    <location>
        <begin position="53"/>
        <end position="85"/>
    </location>
</feature>
<dbReference type="AlphaFoldDB" id="A0A0R1X5S2"/>
<dbReference type="EMBL" id="AZGM01000121">
    <property type="protein sequence ID" value="KRM25506.1"/>
    <property type="molecule type" value="Genomic_DNA"/>
</dbReference>